<evidence type="ECO:0000256" key="4">
    <source>
        <dbReference type="ARBA" id="ARBA00023136"/>
    </source>
</evidence>
<dbReference type="Gramene" id="PHT62243">
    <property type="protein sequence ID" value="PHT62243"/>
    <property type="gene ID" value="T459_33917"/>
</dbReference>
<dbReference type="Pfam" id="PF05705">
    <property type="entry name" value="DUF829"/>
    <property type="match status" value="1"/>
</dbReference>
<keyword evidence="4" id="KW-0472">Membrane</keyword>
<dbReference type="EMBL" id="AYRZ02000090">
    <property type="protein sequence ID" value="PHT62243.1"/>
    <property type="molecule type" value="Genomic_DNA"/>
</dbReference>
<keyword evidence="2" id="KW-0812">Transmembrane</keyword>
<evidence type="ECO:0000256" key="5">
    <source>
        <dbReference type="ARBA" id="ARBA00023242"/>
    </source>
</evidence>
<dbReference type="PANTHER" id="PTHR12265">
    <property type="entry name" value="TRANSMEMBRANE PROTEIN 53"/>
    <property type="match status" value="1"/>
</dbReference>
<dbReference type="AlphaFoldDB" id="A0A2G2XXM2"/>
<protein>
    <recommendedName>
        <fullName evidence="9">Transmembrane protein 53-like</fullName>
    </recommendedName>
</protein>
<proteinExistence type="predicted"/>
<sequence>MREVQLRWFGHVMRRGNAPVRRCERLALDGFRRGRGRSKKYWGEAWFRELPSGVLDSLSPKQVCNANQKRTVALSSDSSPVKSRTVVVLLGWLGAKQKHLKRYVDWYSSKGYHVIMFTFPMSEILSYQVGGKGKEDIVLLVNHCADWLEEKHAKSLVFHTSINTGWFTYGLPLSQLRNHSVTDKVKKDGLINSEAYLLNDSPDEPREA</sequence>
<organism evidence="7 8">
    <name type="scientific">Capsicum annuum</name>
    <name type="common">Capsicum pepper</name>
    <dbReference type="NCBI Taxonomy" id="4072"/>
    <lineage>
        <taxon>Eukaryota</taxon>
        <taxon>Viridiplantae</taxon>
        <taxon>Streptophyta</taxon>
        <taxon>Embryophyta</taxon>
        <taxon>Tracheophyta</taxon>
        <taxon>Spermatophyta</taxon>
        <taxon>Magnoliopsida</taxon>
        <taxon>eudicotyledons</taxon>
        <taxon>Gunneridae</taxon>
        <taxon>Pentapetalae</taxon>
        <taxon>asterids</taxon>
        <taxon>lamiids</taxon>
        <taxon>Solanales</taxon>
        <taxon>Solanaceae</taxon>
        <taxon>Solanoideae</taxon>
        <taxon>Capsiceae</taxon>
        <taxon>Capsicum</taxon>
    </lineage>
</organism>
<evidence type="ECO:0000313" key="7">
    <source>
        <dbReference type="EMBL" id="PHT62243.1"/>
    </source>
</evidence>
<comment type="subcellular location">
    <subcellularLocation>
        <location evidence="6">Endomembrane system</location>
        <topology evidence="6">Single-pass membrane protein</topology>
    </subcellularLocation>
    <subcellularLocation>
        <location evidence="1">Nucleus membrane</location>
    </subcellularLocation>
</comment>
<reference evidence="7 8" key="1">
    <citation type="journal article" date="2014" name="Nat. Genet.">
        <title>Genome sequence of the hot pepper provides insights into the evolution of pungency in Capsicum species.</title>
        <authorList>
            <person name="Kim S."/>
            <person name="Park M."/>
            <person name="Yeom S.I."/>
            <person name="Kim Y.M."/>
            <person name="Lee J.M."/>
            <person name="Lee H.A."/>
            <person name="Seo E."/>
            <person name="Choi J."/>
            <person name="Cheong K."/>
            <person name="Kim K.T."/>
            <person name="Jung K."/>
            <person name="Lee G.W."/>
            <person name="Oh S.K."/>
            <person name="Bae C."/>
            <person name="Kim S.B."/>
            <person name="Lee H.Y."/>
            <person name="Kim S.Y."/>
            <person name="Kim M.S."/>
            <person name="Kang B.C."/>
            <person name="Jo Y.D."/>
            <person name="Yang H.B."/>
            <person name="Jeong H.J."/>
            <person name="Kang W.H."/>
            <person name="Kwon J.K."/>
            <person name="Shin C."/>
            <person name="Lim J.Y."/>
            <person name="Park J.H."/>
            <person name="Huh J.H."/>
            <person name="Kim J.S."/>
            <person name="Kim B.D."/>
            <person name="Cohen O."/>
            <person name="Paran I."/>
            <person name="Suh M.C."/>
            <person name="Lee S.B."/>
            <person name="Kim Y.K."/>
            <person name="Shin Y."/>
            <person name="Noh S.J."/>
            <person name="Park J."/>
            <person name="Seo Y.S."/>
            <person name="Kwon S.Y."/>
            <person name="Kim H.A."/>
            <person name="Park J.M."/>
            <person name="Kim H.J."/>
            <person name="Choi S.B."/>
            <person name="Bosland P.W."/>
            <person name="Reeves G."/>
            <person name="Jo S.H."/>
            <person name="Lee B.W."/>
            <person name="Cho H.T."/>
            <person name="Choi H.S."/>
            <person name="Lee M.S."/>
            <person name="Yu Y."/>
            <person name="Do Choi Y."/>
            <person name="Park B.S."/>
            <person name="van Deynze A."/>
            <person name="Ashrafi H."/>
            <person name="Hill T."/>
            <person name="Kim W.T."/>
            <person name="Pai H.S."/>
            <person name="Ahn H.K."/>
            <person name="Yeam I."/>
            <person name="Giovannoni J.J."/>
            <person name="Rose J.K."/>
            <person name="Sorensen I."/>
            <person name="Lee S.J."/>
            <person name="Kim R.W."/>
            <person name="Choi I.Y."/>
            <person name="Choi B.S."/>
            <person name="Lim J.S."/>
            <person name="Lee Y.H."/>
            <person name="Choi D."/>
        </authorList>
    </citation>
    <scope>NUCLEOTIDE SEQUENCE [LARGE SCALE GENOMIC DNA]</scope>
    <source>
        <strain evidence="8">cv. CM334</strain>
    </source>
</reference>
<evidence type="ECO:0000256" key="6">
    <source>
        <dbReference type="ARBA" id="ARBA00037847"/>
    </source>
</evidence>
<evidence type="ECO:0000313" key="8">
    <source>
        <dbReference type="Proteomes" id="UP000222542"/>
    </source>
</evidence>
<name>A0A2G2XXM2_CAPAN</name>
<accession>A0A2G2XXM2</accession>
<evidence type="ECO:0000256" key="1">
    <source>
        <dbReference type="ARBA" id="ARBA00004126"/>
    </source>
</evidence>
<dbReference type="Proteomes" id="UP000222542">
    <property type="component" value="Unassembled WGS sequence"/>
</dbReference>
<keyword evidence="3" id="KW-1133">Transmembrane helix</keyword>
<evidence type="ECO:0000256" key="2">
    <source>
        <dbReference type="ARBA" id="ARBA00022692"/>
    </source>
</evidence>
<dbReference type="InterPro" id="IPR008547">
    <property type="entry name" value="DUF829_TMEM53"/>
</dbReference>
<keyword evidence="8" id="KW-1185">Reference proteome</keyword>
<dbReference type="GO" id="GO:0031965">
    <property type="term" value="C:nuclear membrane"/>
    <property type="evidence" value="ECO:0007669"/>
    <property type="project" value="UniProtKB-SubCell"/>
</dbReference>
<dbReference type="PANTHER" id="PTHR12265:SF30">
    <property type="entry name" value="TRANSMEMBRANE PROTEIN 53"/>
    <property type="match status" value="1"/>
</dbReference>
<evidence type="ECO:0000256" key="3">
    <source>
        <dbReference type="ARBA" id="ARBA00022989"/>
    </source>
</evidence>
<keyword evidence="5" id="KW-0539">Nucleus</keyword>
<comment type="caution">
    <text evidence="7">The sequence shown here is derived from an EMBL/GenBank/DDBJ whole genome shotgun (WGS) entry which is preliminary data.</text>
</comment>
<reference evidence="7 8" key="2">
    <citation type="journal article" date="2017" name="Genome Biol.">
        <title>New reference genome sequences of hot pepper reveal the massive evolution of plant disease-resistance genes by retroduplication.</title>
        <authorList>
            <person name="Kim S."/>
            <person name="Park J."/>
            <person name="Yeom S.I."/>
            <person name="Kim Y.M."/>
            <person name="Seo E."/>
            <person name="Kim K.T."/>
            <person name="Kim M.S."/>
            <person name="Lee J.M."/>
            <person name="Cheong K."/>
            <person name="Shin H.S."/>
            <person name="Kim S.B."/>
            <person name="Han K."/>
            <person name="Lee J."/>
            <person name="Park M."/>
            <person name="Lee H.A."/>
            <person name="Lee H.Y."/>
            <person name="Lee Y."/>
            <person name="Oh S."/>
            <person name="Lee J.H."/>
            <person name="Choi E."/>
            <person name="Choi E."/>
            <person name="Lee S.E."/>
            <person name="Jeon J."/>
            <person name="Kim H."/>
            <person name="Choi G."/>
            <person name="Song H."/>
            <person name="Lee J."/>
            <person name="Lee S.C."/>
            <person name="Kwon J.K."/>
            <person name="Lee H.Y."/>
            <person name="Koo N."/>
            <person name="Hong Y."/>
            <person name="Kim R.W."/>
            <person name="Kang W.H."/>
            <person name="Huh J.H."/>
            <person name="Kang B.C."/>
            <person name="Yang T.J."/>
            <person name="Lee Y.H."/>
            <person name="Bennetzen J.L."/>
            <person name="Choi D."/>
        </authorList>
    </citation>
    <scope>NUCLEOTIDE SEQUENCE [LARGE SCALE GENOMIC DNA]</scope>
    <source>
        <strain evidence="8">cv. CM334</strain>
    </source>
</reference>
<evidence type="ECO:0008006" key="9">
    <source>
        <dbReference type="Google" id="ProtNLM"/>
    </source>
</evidence>
<gene>
    <name evidence="7" type="ORF">T459_33917</name>
</gene>